<dbReference type="GO" id="GO:0005262">
    <property type="term" value="F:calcium channel activity"/>
    <property type="evidence" value="ECO:0007669"/>
    <property type="project" value="TreeGrafter"/>
</dbReference>
<name>A0AAW1VFS0_9CUCU</name>
<feature type="transmembrane region" description="Helical" evidence="9">
    <location>
        <begin position="1172"/>
        <end position="1193"/>
    </location>
</feature>
<feature type="transmembrane region" description="Helical" evidence="9">
    <location>
        <begin position="1673"/>
        <end position="1695"/>
    </location>
</feature>
<feature type="chain" id="PRO_5043542259" description="PLAT domain-containing protein" evidence="10">
    <location>
        <begin position="23"/>
        <end position="1993"/>
    </location>
</feature>
<evidence type="ECO:0000256" key="8">
    <source>
        <dbReference type="PROSITE-ProRule" id="PRU00152"/>
    </source>
</evidence>
<evidence type="ECO:0000313" key="12">
    <source>
        <dbReference type="EMBL" id="KAK9892875.1"/>
    </source>
</evidence>
<evidence type="ECO:0000256" key="6">
    <source>
        <dbReference type="ARBA" id="ARBA00023136"/>
    </source>
</evidence>
<dbReference type="InterPro" id="IPR013122">
    <property type="entry name" value="PKD1_2_channel"/>
</dbReference>
<dbReference type="Gene3D" id="2.60.60.20">
    <property type="entry name" value="PLAT/LH2 domain"/>
    <property type="match status" value="1"/>
</dbReference>
<keyword evidence="6 9" id="KW-0472">Membrane</keyword>
<dbReference type="Pfam" id="PF01477">
    <property type="entry name" value="PLAT"/>
    <property type="match status" value="1"/>
</dbReference>
<accession>A0AAW1VFS0</accession>
<dbReference type="InterPro" id="IPR003915">
    <property type="entry name" value="PKD_2"/>
</dbReference>
<keyword evidence="5 9" id="KW-1133">Transmembrane helix</keyword>
<reference evidence="12 13" key="1">
    <citation type="submission" date="2023-03" db="EMBL/GenBank/DDBJ databases">
        <title>Genome insight into feeding habits of ladybird beetles.</title>
        <authorList>
            <person name="Li H.-S."/>
            <person name="Huang Y.-H."/>
            <person name="Pang H."/>
        </authorList>
    </citation>
    <scope>NUCLEOTIDE SEQUENCE [LARGE SCALE GENOMIC DNA]</scope>
    <source>
        <strain evidence="12">SYSU_2023b</strain>
        <tissue evidence="12">Whole body</tissue>
    </source>
</reference>
<dbReference type="GO" id="GO:0050982">
    <property type="term" value="P:detection of mechanical stimulus"/>
    <property type="evidence" value="ECO:0007669"/>
    <property type="project" value="TreeGrafter"/>
</dbReference>
<keyword evidence="13" id="KW-1185">Reference proteome</keyword>
<dbReference type="PANTHER" id="PTHR10877">
    <property type="entry name" value="POLYCYSTIN FAMILY MEMBER"/>
    <property type="match status" value="1"/>
</dbReference>
<evidence type="ECO:0000256" key="7">
    <source>
        <dbReference type="ARBA" id="ARBA00023180"/>
    </source>
</evidence>
<dbReference type="InterPro" id="IPR001024">
    <property type="entry name" value="PLAT/LH2_dom"/>
</dbReference>
<dbReference type="SMART" id="SM00308">
    <property type="entry name" value="LH2"/>
    <property type="match status" value="1"/>
</dbReference>
<dbReference type="SUPFAM" id="SSF49723">
    <property type="entry name" value="Lipase/lipooxygenase domain (PLAT/LH2 domain)"/>
    <property type="match status" value="1"/>
</dbReference>
<feature type="transmembrane region" description="Helical" evidence="9">
    <location>
        <begin position="963"/>
        <end position="982"/>
    </location>
</feature>
<evidence type="ECO:0000313" key="13">
    <source>
        <dbReference type="Proteomes" id="UP001431783"/>
    </source>
</evidence>
<feature type="signal peptide" evidence="10">
    <location>
        <begin position="1"/>
        <end position="22"/>
    </location>
</feature>
<dbReference type="InterPro" id="IPR002859">
    <property type="entry name" value="PKD/REJ-like"/>
</dbReference>
<feature type="transmembrane region" description="Helical" evidence="9">
    <location>
        <begin position="1379"/>
        <end position="1400"/>
    </location>
</feature>
<dbReference type="Pfam" id="PF20519">
    <property type="entry name" value="Polycystin_dom"/>
    <property type="match status" value="1"/>
</dbReference>
<keyword evidence="7" id="KW-0325">Glycoprotein</keyword>
<dbReference type="Pfam" id="PF08016">
    <property type="entry name" value="PKD_channel"/>
    <property type="match status" value="1"/>
</dbReference>
<gene>
    <name evidence="12" type="ORF">WA026_022554</name>
</gene>
<feature type="domain" description="PLAT" evidence="11">
    <location>
        <begin position="1003"/>
        <end position="1122"/>
    </location>
</feature>
<dbReference type="InterPro" id="IPR051223">
    <property type="entry name" value="Polycystin"/>
</dbReference>
<evidence type="ECO:0000256" key="10">
    <source>
        <dbReference type="SAM" id="SignalP"/>
    </source>
</evidence>
<evidence type="ECO:0000256" key="5">
    <source>
        <dbReference type="ARBA" id="ARBA00022989"/>
    </source>
</evidence>
<dbReference type="GO" id="GO:0005509">
    <property type="term" value="F:calcium ion binding"/>
    <property type="evidence" value="ECO:0007669"/>
    <property type="project" value="InterPro"/>
</dbReference>
<dbReference type="GO" id="GO:0016020">
    <property type="term" value="C:membrane"/>
    <property type="evidence" value="ECO:0007669"/>
    <property type="project" value="UniProtKB-SubCell"/>
</dbReference>
<feature type="transmembrane region" description="Helical" evidence="9">
    <location>
        <begin position="1831"/>
        <end position="1853"/>
    </location>
</feature>
<dbReference type="Pfam" id="PF02010">
    <property type="entry name" value="REJ"/>
    <property type="match status" value="1"/>
</dbReference>
<organism evidence="12 13">
    <name type="scientific">Henosepilachna vigintioctopunctata</name>
    <dbReference type="NCBI Taxonomy" id="420089"/>
    <lineage>
        <taxon>Eukaryota</taxon>
        <taxon>Metazoa</taxon>
        <taxon>Ecdysozoa</taxon>
        <taxon>Arthropoda</taxon>
        <taxon>Hexapoda</taxon>
        <taxon>Insecta</taxon>
        <taxon>Pterygota</taxon>
        <taxon>Neoptera</taxon>
        <taxon>Endopterygota</taxon>
        <taxon>Coleoptera</taxon>
        <taxon>Polyphaga</taxon>
        <taxon>Cucujiformia</taxon>
        <taxon>Coccinelloidea</taxon>
        <taxon>Coccinellidae</taxon>
        <taxon>Epilachninae</taxon>
        <taxon>Epilachnini</taxon>
        <taxon>Henosepilachna</taxon>
    </lineage>
</organism>
<dbReference type="PRINTS" id="PR01433">
    <property type="entry name" value="POLYCYSTIN2"/>
</dbReference>
<comment type="caution">
    <text evidence="12">The sequence shown here is derived from an EMBL/GenBank/DDBJ whole genome shotgun (WGS) entry which is preliminary data.</text>
</comment>
<proteinExistence type="inferred from homology"/>
<evidence type="ECO:0000256" key="2">
    <source>
        <dbReference type="ARBA" id="ARBA00007200"/>
    </source>
</evidence>
<comment type="caution">
    <text evidence="8">Lacks conserved residue(s) required for the propagation of feature annotation.</text>
</comment>
<evidence type="ECO:0000256" key="4">
    <source>
        <dbReference type="ARBA" id="ARBA00022729"/>
    </source>
</evidence>
<evidence type="ECO:0000256" key="9">
    <source>
        <dbReference type="SAM" id="Phobius"/>
    </source>
</evidence>
<sequence length="1993" mass="230820">MNNIRIFLLNALLMLLVPVGNLGSMKSEWWTSFVTKDKRSRSYVSGFNQLGSCEIDELKITNCGVPVSRFGVKSIIAVFNASCHLQNKTFTFHFGKTDHYSLSITQKRPEIKIKAMRRKLKRNNKVFVAGTHYIFVQLEAKNPHNERVFKKTPRCNFFVVYENATAILGDAYRYVMNDTEFIVDGRKSINNDFEKEDIELRYNWTCADNAGFCMGRDLGHDSTVIVGKEYAIAGKNFQFDLRVRTVNSQWQSATQIISVDSTRPFAINCVENCGLGLMLWNPSRPPALFATCQYSCESFHLDTISAIVKTPEGNRTIEKIAIHPSFLSDIKPATQYEVLVVGYVQDVEEILDKQIFMTLPKTLFKNCELDPPEGNPLTKFSVNCQYDPNDFLYFEIEILYKNGSIFMVRSDYLEFIEFIAPVDSEVIVTILSVDGVKDSQRLKVNVKPLKESTKSAGDYALDLYEGNIPQMDSIQTSMLIGEFAVAIQTMDFLARELLKLKSKTKEDQENISKLKRFLIDTLNEIPINDFYISLSLSGVLKVLFQHKDHKIQRNSGVSLMDICRKISESQVYMMEDESNSEYEPADVSKIANNLLACEDTTLRNEFESSKNATLAIKISTRIPLNINLSENNIENYPDYIFDDVDDVDVQNVIEESEQGIGICRDMGNSLKFTVSNYENEPTYFEVLDKVFGVVKFTGKMTESIKFDQEGVSFVISSLLEKVDAIISVVFCIYKNDPFWSTSEKTTIPTKILDISLKNMDDYEEIEQFGDSPTIITFDVIRNVEEYEEHTASLNAVDWNLEMDDNVLTVFRIEVKAEEPFSIGFPNLEFGGSLRAVVTKMERPTLDHFSTAYDVNSFDNRIIINNKEYEDTWYFLAMIAGKMLGKSEVEFIVYTARCLSWDYDQNLWKFACPVDPRSSNKNIICRCSHFSTLAGSVIHNKVDEVPKFIALNFALVERGELSCLIVVSIIILIYFLLLILYVGKSGSKEDAVYFLADVPSTYLYGYLIETTTGRKLYSGTSSLITIQLFGTQGKSKEHVLNFPDPSLKLLQRKRKNLFVLGTHEYLGQLVKIHIWTDCNGLYPNWYCEEIKVCDLQIRKWWVFKMENWLRLDGNSPCMFLSVAAKLNTSESATVVNKRTRVLKRIFNFSNIENTIWTLSTKSVNPRFGYLKRLSVLLSLVLTLMSITMVMYGSPEFSARDTITSDCFFVFNWKIVYIGLFSSIIAFFPHMGLVLAFKRSDTFETKKLKTINSFPPIFSLIFGGLLIANIIFQTHILLIWGYWIVYPVSWQWFASSSISLIFCLFLLEQLWNIFLSLISRAEERSQLNYRRILINVEKQRHYLYSHFGNRIYRPIMTNLYVTLSRFDYMRRRINFLQNLRTIWQFQDLVLVLFFIIFLYVIVLDDKNTANDFWGHKEANDLINGVSSSKFTLFEVKEFDDLANYIEKTLIRNVQSYEWYGRYVSESPGMTVDKSNRYLGIIRLQQHRVKDNSCDTQEIMKFLNRTCKSSNYLFLEDTSSYLPAWKKKTDNLPKSRQDTVWFYAEGLGEVYFGSVGFYGKGGYFADLGRNIRNSLITFNYLRRNNWMDIFTRAVIAEVTLYNVNTNLFHFIVIVIERTSSGYLNNRVFVHTTRIMAGNARNEILYVLCILFFIGLIISLVIRIVSRFIRTNGWKQIDFCHIFNIALACLGLSWIIMYFSKMFLMKQFAKEIEEKRNNEFLDYFDILRNVFAMKVVASLLIFLCSIRLLIMLRFARIFQVVKRTLFLSFTTFTYMLLYYLIIYTAFAGISFVLFDEKNEAFKNGYINLKSLIFLSARHKDSNNSLLVQIVNGFDYLFVVSFYLISFFFAMVSSAILITNYMKAKEFSSEERMNYNYKDCAMQKVEYLKRLAMILKRKFRLTAGAKKSEKDGILSPKRDEIRYKNSVRVDSNRMTAMSSVAKCVLMKRKKSSTLEEETMLRCSEPSMTYRIKERGKTNTFLLSIRKTEDVYLLMIEEW</sequence>
<evidence type="ECO:0000256" key="1">
    <source>
        <dbReference type="ARBA" id="ARBA00004141"/>
    </source>
</evidence>
<feature type="transmembrane region" description="Helical" evidence="9">
    <location>
        <begin position="1255"/>
        <end position="1281"/>
    </location>
</feature>
<feature type="transmembrane region" description="Helical" evidence="9">
    <location>
        <begin position="1287"/>
        <end position="1305"/>
    </location>
</feature>
<keyword evidence="3 9" id="KW-0812">Transmembrane</keyword>
<keyword evidence="4 10" id="KW-0732">Signal</keyword>
<feature type="transmembrane region" description="Helical" evidence="9">
    <location>
        <begin position="1760"/>
        <end position="1790"/>
    </location>
</feature>
<feature type="transmembrane region" description="Helical" evidence="9">
    <location>
        <begin position="1213"/>
        <end position="1235"/>
    </location>
</feature>
<evidence type="ECO:0000256" key="3">
    <source>
        <dbReference type="ARBA" id="ARBA00022692"/>
    </source>
</evidence>
<protein>
    <recommendedName>
        <fullName evidence="11">PLAT domain-containing protein</fullName>
    </recommendedName>
</protein>
<comment type="subcellular location">
    <subcellularLocation>
        <location evidence="1">Membrane</location>
        <topology evidence="1">Multi-pass membrane protein</topology>
    </subcellularLocation>
</comment>
<comment type="similarity">
    <text evidence="2">Belongs to the polycystin family.</text>
</comment>
<dbReference type="InterPro" id="IPR036392">
    <property type="entry name" value="PLAT/LH2_dom_sf"/>
</dbReference>
<dbReference type="Proteomes" id="UP001431783">
    <property type="component" value="Unassembled WGS sequence"/>
</dbReference>
<dbReference type="PROSITE" id="PS50095">
    <property type="entry name" value="PLAT"/>
    <property type="match status" value="1"/>
</dbReference>
<feature type="transmembrane region" description="Helical" evidence="9">
    <location>
        <begin position="1727"/>
        <end position="1748"/>
    </location>
</feature>
<evidence type="ECO:0000259" key="11">
    <source>
        <dbReference type="PROSITE" id="PS50095"/>
    </source>
</evidence>
<dbReference type="PANTHER" id="PTHR10877:SF183">
    <property type="entry name" value="AT14535P-RELATED"/>
    <property type="match status" value="1"/>
</dbReference>
<feature type="transmembrane region" description="Helical" evidence="9">
    <location>
        <begin position="1640"/>
        <end position="1661"/>
    </location>
</feature>
<dbReference type="EMBL" id="JARQZJ010000140">
    <property type="protein sequence ID" value="KAK9892875.1"/>
    <property type="molecule type" value="Genomic_DNA"/>
</dbReference>
<dbReference type="InterPro" id="IPR046791">
    <property type="entry name" value="Polycystin_dom"/>
</dbReference>